<keyword evidence="1" id="KW-1133">Transmembrane helix</keyword>
<dbReference type="RefSeq" id="WP_004835349.1">
    <property type="nucleotide sequence ID" value="NZ_AEXM01000028.1"/>
</dbReference>
<keyword evidence="5" id="KW-1185">Reference proteome</keyword>
<keyword evidence="2" id="KW-0732">Signal</keyword>
<feature type="domain" description="DUF4349" evidence="3">
    <location>
        <begin position="71"/>
        <end position="279"/>
    </location>
</feature>
<organism evidence="4 5">
    <name type="scientific">Anaerococcus prevotii ACS-065-V-Col13</name>
    <dbReference type="NCBI Taxonomy" id="879305"/>
    <lineage>
        <taxon>Bacteria</taxon>
        <taxon>Bacillati</taxon>
        <taxon>Bacillota</taxon>
        <taxon>Tissierellia</taxon>
        <taxon>Tissierellales</taxon>
        <taxon>Peptoniphilaceae</taxon>
        <taxon>Anaerococcus</taxon>
    </lineage>
</organism>
<dbReference type="Pfam" id="PF14257">
    <property type="entry name" value="DUF4349"/>
    <property type="match status" value="1"/>
</dbReference>
<keyword evidence="1" id="KW-0472">Membrane</keyword>
<sequence>MKKKSFIALVLTLSLSLTSCAAYNSYVTEDRSVISTKEAVDYAEEKTIEDDSSLENSEYSYDKDKKEKIYDIELESVDFDSDVSKVKDLMNDDEIMVLSQNYNSYVTDDGTLRNLNMTVKIPIDKSKDFKENVEKLGRLSSSNEYINDLNKPYVDIDKLISSKEKEITKLNELLESASTIEDTLAIQSKILEIETELDQINEDKNDLNERISYDTFNIYVREVFSYNRRINTNPNLGERIKIAFEDSFTLVKAFVFDTIVFVVRFWPFIIILLVLIIVVLRKRKKVK</sequence>
<evidence type="ECO:0000256" key="2">
    <source>
        <dbReference type="SAM" id="SignalP"/>
    </source>
</evidence>
<gene>
    <name evidence="4" type="ORF">HMPREF9290_0643</name>
</gene>
<dbReference type="STRING" id="879305.HMPREF9290_0643"/>
<protein>
    <submittedName>
        <fullName evidence="4">Conserved domain protein</fullName>
    </submittedName>
</protein>
<reference evidence="4 5" key="1">
    <citation type="submission" date="2011-01" db="EMBL/GenBank/DDBJ databases">
        <authorList>
            <person name="Durkin A.S."/>
            <person name="Madupu R."/>
            <person name="Torralba M."/>
            <person name="Gillis M."/>
            <person name="Methe B."/>
            <person name="Sutton G."/>
            <person name="Nelson K.E."/>
        </authorList>
    </citation>
    <scope>NUCLEOTIDE SEQUENCE [LARGE SCALE GENOMIC DNA]</scope>
    <source>
        <strain evidence="4 5">ACS-065-V-Col13</strain>
    </source>
</reference>
<keyword evidence="1" id="KW-0812">Transmembrane</keyword>
<dbReference type="InterPro" id="IPR025645">
    <property type="entry name" value="DUF4349"/>
</dbReference>
<feature type="chain" id="PRO_5038703496" evidence="2">
    <location>
        <begin position="22"/>
        <end position="287"/>
    </location>
</feature>
<dbReference type="PROSITE" id="PS51257">
    <property type="entry name" value="PROKAR_LIPOPROTEIN"/>
    <property type="match status" value="1"/>
</dbReference>
<feature type="signal peptide" evidence="2">
    <location>
        <begin position="1"/>
        <end position="21"/>
    </location>
</feature>
<dbReference type="eggNOG" id="COG3206">
    <property type="taxonomic scope" value="Bacteria"/>
</dbReference>
<dbReference type="Proteomes" id="UP000005286">
    <property type="component" value="Unassembled WGS sequence"/>
</dbReference>
<dbReference type="AlphaFoldDB" id="F0GWZ3"/>
<evidence type="ECO:0000256" key="1">
    <source>
        <dbReference type="SAM" id="Phobius"/>
    </source>
</evidence>
<evidence type="ECO:0000313" key="4">
    <source>
        <dbReference type="EMBL" id="EGC81748.1"/>
    </source>
</evidence>
<comment type="caution">
    <text evidence="4">The sequence shown here is derived from an EMBL/GenBank/DDBJ whole genome shotgun (WGS) entry which is preliminary data.</text>
</comment>
<evidence type="ECO:0000259" key="3">
    <source>
        <dbReference type="Pfam" id="PF14257"/>
    </source>
</evidence>
<dbReference type="PATRIC" id="fig|879305.3.peg.1330"/>
<name>F0GWZ3_9FIRM</name>
<accession>F0GWZ3</accession>
<feature type="transmembrane region" description="Helical" evidence="1">
    <location>
        <begin position="259"/>
        <end position="280"/>
    </location>
</feature>
<evidence type="ECO:0000313" key="5">
    <source>
        <dbReference type="Proteomes" id="UP000005286"/>
    </source>
</evidence>
<proteinExistence type="predicted"/>
<dbReference type="EMBL" id="AEXM01000028">
    <property type="protein sequence ID" value="EGC81748.1"/>
    <property type="molecule type" value="Genomic_DNA"/>
</dbReference>